<dbReference type="Proteomes" id="UP001177003">
    <property type="component" value="Chromosome 5"/>
</dbReference>
<dbReference type="AlphaFoldDB" id="A0AA35Z359"/>
<organism evidence="2 3">
    <name type="scientific">Lactuca saligna</name>
    <name type="common">Willowleaf lettuce</name>
    <dbReference type="NCBI Taxonomy" id="75948"/>
    <lineage>
        <taxon>Eukaryota</taxon>
        <taxon>Viridiplantae</taxon>
        <taxon>Streptophyta</taxon>
        <taxon>Embryophyta</taxon>
        <taxon>Tracheophyta</taxon>
        <taxon>Spermatophyta</taxon>
        <taxon>Magnoliopsida</taxon>
        <taxon>eudicotyledons</taxon>
        <taxon>Gunneridae</taxon>
        <taxon>Pentapetalae</taxon>
        <taxon>asterids</taxon>
        <taxon>campanulids</taxon>
        <taxon>Asterales</taxon>
        <taxon>Asteraceae</taxon>
        <taxon>Cichorioideae</taxon>
        <taxon>Cichorieae</taxon>
        <taxon>Lactucinae</taxon>
        <taxon>Lactuca</taxon>
    </lineage>
</organism>
<name>A0AA35Z359_LACSI</name>
<sequence length="185" mass="20836">MPVVSFHIQMLIGLVVPHPGTPHLDTMSFWDKILFLGHLNVRAQCLDQALKLEAEYMRVANGVVETCCVRNLLWEVHHPPSRATIVYYGKTQTSSFQISPIKRPLNICDFPPTISQSPMSSVGFSYAHINLQQQRLKKKMKNLTQDFPPATPTADYSNQKKKLPDRKVHPAGNLSSPVVSQHLVL</sequence>
<gene>
    <name evidence="2" type="ORF">LSALG_LOCUS24064</name>
</gene>
<reference evidence="2" key="1">
    <citation type="submission" date="2023-04" db="EMBL/GenBank/DDBJ databases">
        <authorList>
            <person name="Vijverberg K."/>
            <person name="Xiong W."/>
            <person name="Schranz E."/>
        </authorList>
    </citation>
    <scope>NUCLEOTIDE SEQUENCE</scope>
</reference>
<accession>A0AA35Z359</accession>
<evidence type="ECO:0000313" key="3">
    <source>
        <dbReference type="Proteomes" id="UP001177003"/>
    </source>
</evidence>
<protein>
    <submittedName>
        <fullName evidence="2">Uncharacterized protein</fullName>
    </submittedName>
</protein>
<dbReference type="EMBL" id="OX465081">
    <property type="protein sequence ID" value="CAI9284542.1"/>
    <property type="molecule type" value="Genomic_DNA"/>
</dbReference>
<keyword evidence="3" id="KW-1185">Reference proteome</keyword>
<feature type="region of interest" description="Disordered" evidence="1">
    <location>
        <begin position="144"/>
        <end position="174"/>
    </location>
</feature>
<evidence type="ECO:0000256" key="1">
    <source>
        <dbReference type="SAM" id="MobiDB-lite"/>
    </source>
</evidence>
<evidence type="ECO:0000313" key="2">
    <source>
        <dbReference type="EMBL" id="CAI9284542.1"/>
    </source>
</evidence>
<proteinExistence type="predicted"/>